<dbReference type="PANTHER" id="PTHR20910:SF1">
    <property type="entry name" value="SUPEROXIDE DISMUTASE COPPER_ZINC BINDING DOMAIN-CONTAINING PROTEIN"/>
    <property type="match status" value="1"/>
</dbReference>
<dbReference type="Gene3D" id="2.60.40.200">
    <property type="entry name" value="Superoxide dismutase, copper/zinc binding domain"/>
    <property type="match status" value="1"/>
</dbReference>
<feature type="compositionally biased region" description="Basic and acidic residues" evidence="8">
    <location>
        <begin position="112"/>
        <end position="123"/>
    </location>
</feature>
<evidence type="ECO:0000256" key="8">
    <source>
        <dbReference type="SAM" id="MobiDB-lite"/>
    </source>
</evidence>
<dbReference type="PANTHER" id="PTHR20910">
    <property type="entry name" value="AGAP001623-PA"/>
    <property type="match status" value="1"/>
</dbReference>
<evidence type="ECO:0000256" key="5">
    <source>
        <dbReference type="ARBA" id="ARBA00022525"/>
    </source>
</evidence>
<dbReference type="InterPro" id="IPR053257">
    <property type="entry name" value="Cu-only_SOD"/>
</dbReference>
<sequence length="295" mass="29448">MRAALLATASLSAGLVAAQGTQSAPVIKGNPSSASFEAKLPAEAFTAGSLNGNIKGSIKASTPADGVGVEFKVQFENLPKEGGPFVYHIHEEPVPADGNCTKTLTHLDPYKRGEDPPCEKSRPETCQVGDLSGKHGKPNSNTTTFIATYVDPFLSTSPESNAFFGNRSFVIHFANKTRITCANFESIGAAAPVGPSTGGGESSANSTSAGSQAAAASTSTGSQVAAASTSTGGQTSSSTTMASTQPSSSGSSAASTGSSSSANNPSVTSGGDAALSTLSMSLTMLSMAAAFALVF</sequence>
<dbReference type="FunFam" id="2.60.40.200:FF:000007">
    <property type="entry name" value="Cell surface Cu-only superoxide dismutase 5"/>
    <property type="match status" value="1"/>
</dbReference>
<dbReference type="OrthoDB" id="159229at2759"/>
<accession>A0A2C5YWZ8</accession>
<evidence type="ECO:0000313" key="11">
    <source>
        <dbReference type="Proteomes" id="UP000226431"/>
    </source>
</evidence>
<keyword evidence="11" id="KW-1185">Reference proteome</keyword>
<evidence type="ECO:0000256" key="7">
    <source>
        <dbReference type="ARBA" id="ARBA00049204"/>
    </source>
</evidence>
<reference evidence="10 11" key="1">
    <citation type="submission" date="2017-06" db="EMBL/GenBank/DDBJ databases">
        <title>Ant-infecting Ophiocordyceps genomes reveal a high diversity of potential behavioral manipulation genes and a possible major role for enterotoxins.</title>
        <authorList>
            <person name="De Bekker C."/>
            <person name="Evans H.C."/>
            <person name="Brachmann A."/>
            <person name="Hughes D.P."/>
        </authorList>
    </citation>
    <scope>NUCLEOTIDE SEQUENCE [LARGE SCALE GENOMIC DNA]</scope>
    <source>
        <strain evidence="10 11">Map16</strain>
    </source>
</reference>
<dbReference type="STRING" id="2004952.A0A2C5YWZ8"/>
<dbReference type="EMBL" id="NJES01000511">
    <property type="protein sequence ID" value="PHH71441.1"/>
    <property type="molecule type" value="Genomic_DNA"/>
</dbReference>
<gene>
    <name evidence="10" type="ORF">CDD80_5283</name>
</gene>
<evidence type="ECO:0000313" key="10">
    <source>
        <dbReference type="EMBL" id="PHH71441.1"/>
    </source>
</evidence>
<comment type="caution">
    <text evidence="10">The sequence shown here is derived from an EMBL/GenBank/DDBJ whole genome shotgun (WGS) entry which is preliminary data.</text>
</comment>
<keyword evidence="5" id="KW-0964">Secreted</keyword>
<feature type="region of interest" description="Disordered" evidence="8">
    <location>
        <begin position="112"/>
        <end position="140"/>
    </location>
</feature>
<protein>
    <recommendedName>
        <fullName evidence="4">superoxide dismutase</fullName>
        <ecNumber evidence="4">1.15.1.1</ecNumber>
    </recommendedName>
</protein>
<dbReference type="Proteomes" id="UP000226431">
    <property type="component" value="Unassembled WGS sequence"/>
</dbReference>
<dbReference type="AlphaFoldDB" id="A0A2C5YWZ8"/>
<dbReference type="InterPro" id="IPR036423">
    <property type="entry name" value="SOD-like_Cu/Zn_dom_sf"/>
</dbReference>
<comment type="similarity">
    <text evidence="3">Belongs to the Cu-Zn superoxide dismutase family.</text>
</comment>
<dbReference type="GO" id="GO:0004784">
    <property type="term" value="F:superoxide dismutase activity"/>
    <property type="evidence" value="ECO:0007669"/>
    <property type="project" value="UniProtKB-EC"/>
</dbReference>
<feature type="region of interest" description="Disordered" evidence="8">
    <location>
        <begin position="194"/>
        <end position="269"/>
    </location>
</feature>
<keyword evidence="6" id="KW-0049">Antioxidant</keyword>
<dbReference type="SUPFAM" id="SSF49329">
    <property type="entry name" value="Cu,Zn superoxide dismutase-like"/>
    <property type="match status" value="1"/>
</dbReference>
<dbReference type="GO" id="GO:0005576">
    <property type="term" value="C:extracellular region"/>
    <property type="evidence" value="ECO:0007669"/>
    <property type="project" value="UniProtKB-SubCell"/>
</dbReference>
<evidence type="ECO:0000256" key="6">
    <source>
        <dbReference type="ARBA" id="ARBA00022862"/>
    </source>
</evidence>
<evidence type="ECO:0000256" key="3">
    <source>
        <dbReference type="ARBA" id="ARBA00010457"/>
    </source>
</evidence>
<comment type="subcellular location">
    <subcellularLocation>
        <location evidence="1">Cell envelope</location>
    </subcellularLocation>
    <subcellularLocation>
        <location evidence="2">Secreted</location>
    </subcellularLocation>
</comment>
<evidence type="ECO:0000256" key="9">
    <source>
        <dbReference type="SAM" id="SignalP"/>
    </source>
</evidence>
<keyword evidence="9" id="KW-0732">Signal</keyword>
<feature type="signal peptide" evidence="9">
    <location>
        <begin position="1"/>
        <end position="18"/>
    </location>
</feature>
<evidence type="ECO:0000256" key="2">
    <source>
        <dbReference type="ARBA" id="ARBA00004613"/>
    </source>
</evidence>
<comment type="catalytic activity">
    <reaction evidence="7">
        <text>2 superoxide + 2 H(+) = H2O2 + O2</text>
        <dbReference type="Rhea" id="RHEA:20696"/>
        <dbReference type="ChEBI" id="CHEBI:15378"/>
        <dbReference type="ChEBI" id="CHEBI:15379"/>
        <dbReference type="ChEBI" id="CHEBI:16240"/>
        <dbReference type="ChEBI" id="CHEBI:18421"/>
        <dbReference type="EC" id="1.15.1.1"/>
    </reaction>
</comment>
<proteinExistence type="inferred from homology"/>
<feature type="chain" id="PRO_5011976542" description="superoxide dismutase" evidence="9">
    <location>
        <begin position="19"/>
        <end position="295"/>
    </location>
</feature>
<dbReference type="GO" id="GO:0046872">
    <property type="term" value="F:metal ion binding"/>
    <property type="evidence" value="ECO:0007669"/>
    <property type="project" value="InterPro"/>
</dbReference>
<evidence type="ECO:0000256" key="1">
    <source>
        <dbReference type="ARBA" id="ARBA00004196"/>
    </source>
</evidence>
<feature type="compositionally biased region" description="Low complexity" evidence="8">
    <location>
        <begin position="202"/>
        <end position="266"/>
    </location>
</feature>
<organism evidence="10 11">
    <name type="scientific">Ophiocordyceps camponoti-rufipedis</name>
    <dbReference type="NCBI Taxonomy" id="2004952"/>
    <lineage>
        <taxon>Eukaryota</taxon>
        <taxon>Fungi</taxon>
        <taxon>Dikarya</taxon>
        <taxon>Ascomycota</taxon>
        <taxon>Pezizomycotina</taxon>
        <taxon>Sordariomycetes</taxon>
        <taxon>Hypocreomycetidae</taxon>
        <taxon>Hypocreales</taxon>
        <taxon>Ophiocordycipitaceae</taxon>
        <taxon>Ophiocordyceps</taxon>
    </lineage>
</organism>
<name>A0A2C5YWZ8_9HYPO</name>
<dbReference type="EC" id="1.15.1.1" evidence="4"/>
<evidence type="ECO:0000256" key="4">
    <source>
        <dbReference type="ARBA" id="ARBA00012682"/>
    </source>
</evidence>